<dbReference type="InterPro" id="IPR023582">
    <property type="entry name" value="Impact"/>
</dbReference>
<dbReference type="PANTHER" id="PTHR16301">
    <property type="entry name" value="IMPACT-RELATED"/>
    <property type="match status" value="1"/>
</dbReference>
<sequence>MTHAGRPGYHGEPSIPFSPMQQLVAPVRAEIEIRKSRFIALLYPVGSRDEAMRLLAGARSDWPDARHYCAVLLTPGDSMLNDDGEPSGTAARPMYNVLQHKQIGNVLAIVVRYFGGVKLGAGGLVRAYTQAVNEALKDARFVECIEFENVAVAIPFSREARLRHLCEEAGIEPGPVSYDSAHAVFTLRIPANERRERLEAIRSGLSGQLRLIGD</sequence>
<gene>
    <name evidence="3" type="ORF">GCM10011289_21310</name>
</gene>
<proteinExistence type="inferred from homology"/>
<dbReference type="EMBL" id="BMYX01000011">
    <property type="protein sequence ID" value="GGY17576.1"/>
    <property type="molecule type" value="Genomic_DNA"/>
</dbReference>
<dbReference type="Proteomes" id="UP000645257">
    <property type="component" value="Unassembled WGS sequence"/>
</dbReference>
<evidence type="ECO:0000313" key="4">
    <source>
        <dbReference type="Proteomes" id="UP000645257"/>
    </source>
</evidence>
<evidence type="ECO:0000313" key="3">
    <source>
        <dbReference type="EMBL" id="GGY17576.1"/>
    </source>
</evidence>
<dbReference type="GO" id="GO:0005737">
    <property type="term" value="C:cytoplasm"/>
    <property type="evidence" value="ECO:0007669"/>
    <property type="project" value="TreeGrafter"/>
</dbReference>
<organism evidence="3 4">
    <name type="scientific">Paludibacterium paludis</name>
    <dbReference type="NCBI Taxonomy" id="1225769"/>
    <lineage>
        <taxon>Bacteria</taxon>
        <taxon>Pseudomonadati</taxon>
        <taxon>Pseudomonadota</taxon>
        <taxon>Betaproteobacteria</taxon>
        <taxon>Neisseriales</taxon>
        <taxon>Chromobacteriaceae</taxon>
        <taxon>Paludibacterium</taxon>
    </lineage>
</organism>
<dbReference type="Pfam" id="PF01205">
    <property type="entry name" value="Impact_N"/>
    <property type="match status" value="1"/>
</dbReference>
<feature type="domain" description="Impact N-terminal" evidence="2">
    <location>
        <begin position="34"/>
        <end position="136"/>
    </location>
</feature>
<keyword evidence="4" id="KW-1185">Reference proteome</keyword>
<dbReference type="InterPro" id="IPR020568">
    <property type="entry name" value="Ribosomal_Su5_D2-typ_SF"/>
</dbReference>
<protein>
    <recommendedName>
        <fullName evidence="2">Impact N-terminal domain-containing protein</fullName>
    </recommendedName>
</protein>
<comment type="similarity">
    <text evidence="1">Belongs to the IMPACT family.</text>
</comment>
<dbReference type="GO" id="GO:0006446">
    <property type="term" value="P:regulation of translational initiation"/>
    <property type="evidence" value="ECO:0007669"/>
    <property type="project" value="TreeGrafter"/>
</dbReference>
<comment type="caution">
    <text evidence="3">The sequence shown here is derived from an EMBL/GenBank/DDBJ whole genome shotgun (WGS) entry which is preliminary data.</text>
</comment>
<dbReference type="InterPro" id="IPR036956">
    <property type="entry name" value="Impact_N_sf"/>
</dbReference>
<evidence type="ECO:0000259" key="2">
    <source>
        <dbReference type="Pfam" id="PF01205"/>
    </source>
</evidence>
<dbReference type="PANTHER" id="PTHR16301:SF20">
    <property type="entry name" value="IMPACT FAMILY MEMBER YIGZ"/>
    <property type="match status" value="1"/>
</dbReference>
<accession>A0A918P4S9</accession>
<dbReference type="AlphaFoldDB" id="A0A918P4S9"/>
<dbReference type="InterPro" id="IPR001498">
    <property type="entry name" value="Impact_N"/>
</dbReference>
<reference evidence="3" key="2">
    <citation type="submission" date="2020-09" db="EMBL/GenBank/DDBJ databases">
        <authorList>
            <person name="Sun Q."/>
            <person name="Kim S."/>
        </authorList>
    </citation>
    <scope>NUCLEOTIDE SEQUENCE</scope>
    <source>
        <strain evidence="3">KCTC 32182</strain>
    </source>
</reference>
<dbReference type="SUPFAM" id="SSF54211">
    <property type="entry name" value="Ribosomal protein S5 domain 2-like"/>
    <property type="match status" value="1"/>
</dbReference>
<dbReference type="Gene3D" id="3.30.230.30">
    <property type="entry name" value="Impact, N-terminal domain"/>
    <property type="match status" value="1"/>
</dbReference>
<reference evidence="3" key="1">
    <citation type="journal article" date="2014" name="Int. J. Syst. Evol. Microbiol.">
        <title>Complete genome sequence of Corynebacterium casei LMG S-19264T (=DSM 44701T), isolated from a smear-ripened cheese.</title>
        <authorList>
            <consortium name="US DOE Joint Genome Institute (JGI-PGF)"/>
            <person name="Walter F."/>
            <person name="Albersmeier A."/>
            <person name="Kalinowski J."/>
            <person name="Ruckert C."/>
        </authorList>
    </citation>
    <scope>NUCLEOTIDE SEQUENCE</scope>
    <source>
        <strain evidence="3">KCTC 32182</strain>
    </source>
</reference>
<evidence type="ECO:0000256" key="1">
    <source>
        <dbReference type="ARBA" id="ARBA00007665"/>
    </source>
</evidence>
<name>A0A918P4S9_9NEIS</name>